<protein>
    <recommendedName>
        <fullName evidence="3">LAGLIDADG homing endonuclease</fullName>
    </recommendedName>
</protein>
<evidence type="ECO:0008006" key="3">
    <source>
        <dbReference type="Google" id="ProtNLM"/>
    </source>
</evidence>
<gene>
    <name evidence="1" type="ORF">ATANTOWER_014152</name>
</gene>
<comment type="caution">
    <text evidence="1">The sequence shown here is derived from an EMBL/GenBank/DDBJ whole genome shotgun (WGS) entry which is preliminary data.</text>
</comment>
<keyword evidence="2" id="KW-1185">Reference proteome</keyword>
<sequence>MECHLNEQKERERVGCHCRQSQVLGGKREIFFLNNLPASTHGRVLLQFEQKNQSLRPGSSFRRWKHWFEITFGNRKGLRTVLVEQGYKYVVFTKRGNFVLIMFPASGEAIAQIFREKKKE</sequence>
<reference evidence="1 2" key="1">
    <citation type="submission" date="2021-07" db="EMBL/GenBank/DDBJ databases">
        <authorList>
            <person name="Palmer J.M."/>
        </authorList>
    </citation>
    <scope>NUCLEOTIDE SEQUENCE [LARGE SCALE GENOMIC DNA]</scope>
    <source>
        <strain evidence="1 2">AT_MEX2019</strain>
        <tissue evidence="1">Muscle</tissue>
    </source>
</reference>
<dbReference type="EMBL" id="JAHUTI010022627">
    <property type="protein sequence ID" value="MED6239980.1"/>
    <property type="molecule type" value="Genomic_DNA"/>
</dbReference>
<evidence type="ECO:0000313" key="2">
    <source>
        <dbReference type="Proteomes" id="UP001345963"/>
    </source>
</evidence>
<proteinExistence type="predicted"/>
<evidence type="ECO:0000313" key="1">
    <source>
        <dbReference type="EMBL" id="MED6239980.1"/>
    </source>
</evidence>
<name>A0ABU7ARD4_9TELE</name>
<accession>A0ABU7ARD4</accession>
<organism evidence="1 2">
    <name type="scientific">Ataeniobius toweri</name>
    <dbReference type="NCBI Taxonomy" id="208326"/>
    <lineage>
        <taxon>Eukaryota</taxon>
        <taxon>Metazoa</taxon>
        <taxon>Chordata</taxon>
        <taxon>Craniata</taxon>
        <taxon>Vertebrata</taxon>
        <taxon>Euteleostomi</taxon>
        <taxon>Actinopterygii</taxon>
        <taxon>Neopterygii</taxon>
        <taxon>Teleostei</taxon>
        <taxon>Neoteleostei</taxon>
        <taxon>Acanthomorphata</taxon>
        <taxon>Ovalentaria</taxon>
        <taxon>Atherinomorphae</taxon>
        <taxon>Cyprinodontiformes</taxon>
        <taxon>Goodeidae</taxon>
        <taxon>Ataeniobius</taxon>
    </lineage>
</organism>
<dbReference type="Proteomes" id="UP001345963">
    <property type="component" value="Unassembled WGS sequence"/>
</dbReference>